<organism evidence="1">
    <name type="scientific">Pithovirus LCPAC103</name>
    <dbReference type="NCBI Taxonomy" id="2506588"/>
    <lineage>
        <taxon>Viruses</taxon>
        <taxon>Pithoviruses</taxon>
    </lineage>
</organism>
<reference evidence="1" key="1">
    <citation type="journal article" date="2019" name="MBio">
        <title>Virus Genomes from Deep Sea Sediments Expand the Ocean Megavirome and Support Independent Origins of Viral Gigantism.</title>
        <authorList>
            <person name="Backstrom D."/>
            <person name="Yutin N."/>
            <person name="Jorgensen S.L."/>
            <person name="Dharamshi J."/>
            <person name="Homa F."/>
            <person name="Zaremba-Niedwiedzka K."/>
            <person name="Spang A."/>
            <person name="Wolf Y.I."/>
            <person name="Koonin E.V."/>
            <person name="Ettema T.J."/>
        </authorList>
    </citation>
    <scope>NUCLEOTIDE SEQUENCE</scope>
</reference>
<protein>
    <submittedName>
        <fullName evidence="1">Uncharacterized protein</fullName>
    </submittedName>
</protein>
<dbReference type="Gene3D" id="3.40.630.170">
    <property type="match status" value="1"/>
</dbReference>
<gene>
    <name evidence="1" type="ORF">LCPAC103_00780</name>
</gene>
<evidence type="ECO:0000313" key="1">
    <source>
        <dbReference type="EMBL" id="QBK90397.1"/>
    </source>
</evidence>
<proteinExistence type="predicted"/>
<name>A0A481Z3I3_9VIRU</name>
<dbReference type="EMBL" id="MK500481">
    <property type="protein sequence ID" value="QBK90397.1"/>
    <property type="molecule type" value="Genomic_DNA"/>
</dbReference>
<accession>A0A481Z3I3</accession>
<sequence>MEESTPEVKLAELKYLSLVGAEIAALSARLAMFIEKHNRIPGGNAGYIPASQIEGWANLQSVMVLALLPRAEPDFEATFAEGKLIGLVLAMIVPVISGDDTPTKPALAKEPCFDGKDRQADGKRLRNLLKNGRALPMSYTTYNCVHTDFRKRGLGHDIIVKLKEAGLPLGIQYGYHIMPGKMYESPIKVQQWMRPINPSRARKLGFKIPDMAKILSISRSTKTKDRSNRRGLLKLKSCLSPVTYTLITDEEIKSSYEEYLVFSEGPKLVFRPSVKYWRRYIKAFETYRVLSKEEVVGIFSVLPMTMILNSTGKSLESLNMVLAVGNTKDVVSAAIKLCSETKALVLYLNEVGCLDGKTLDSMYCLKTDHIYSLLTYNLHTDIKKTDVCLPLF</sequence>